<evidence type="ECO:0000313" key="3">
    <source>
        <dbReference type="EMBL" id="WYY06495.1"/>
    </source>
</evidence>
<gene>
    <name evidence="3" type="ORF">RVF87_15675</name>
</gene>
<feature type="compositionally biased region" description="Basic and acidic residues" evidence="1">
    <location>
        <begin position="120"/>
        <end position="139"/>
    </location>
</feature>
<sequence length="139" mass="14902">MPLSEHEQRMLDEIESALYAEDPKFVSSVTRHKVGLPNARRRLVVALGFLAGLALLVGGLMVDVEIGGLKVLSFVGFLVMFGAAVYGLMGGRSAASGPASGSASTKKKNGKASGASGDSLSRRMEDRFNRRFERDDRDL</sequence>
<name>A0ABZ2TYK5_9ACTN</name>
<reference evidence="3 4" key="1">
    <citation type="journal article" date="2023" name="Virus Evol.">
        <title>Computational host range prediction-The good, the bad, and the ugly.</title>
        <authorList>
            <person name="Howell A.A."/>
            <person name="Versoza C.J."/>
            <person name="Pfeifer S.P."/>
        </authorList>
    </citation>
    <scope>NUCLEOTIDE SEQUENCE [LARGE SCALE GENOMIC DNA]</scope>
    <source>
        <strain evidence="3 4">1610/1b</strain>
    </source>
</reference>
<feature type="transmembrane region" description="Helical" evidence="2">
    <location>
        <begin position="68"/>
        <end position="89"/>
    </location>
</feature>
<dbReference type="RefSeq" id="WP_066162814.1">
    <property type="nucleotide sequence ID" value="NZ_CP136137.1"/>
</dbReference>
<protein>
    <submittedName>
        <fullName evidence="3">DUF3040 domain-containing protein</fullName>
    </submittedName>
</protein>
<keyword evidence="2" id="KW-0472">Membrane</keyword>
<evidence type="ECO:0000256" key="1">
    <source>
        <dbReference type="SAM" id="MobiDB-lite"/>
    </source>
</evidence>
<keyword evidence="2" id="KW-0812">Transmembrane</keyword>
<keyword evidence="2" id="KW-1133">Transmembrane helix</keyword>
<feature type="transmembrane region" description="Helical" evidence="2">
    <location>
        <begin position="43"/>
        <end position="62"/>
    </location>
</feature>
<feature type="compositionally biased region" description="Low complexity" evidence="1">
    <location>
        <begin position="92"/>
        <end position="104"/>
    </location>
</feature>
<evidence type="ECO:0000313" key="4">
    <source>
        <dbReference type="Proteomes" id="UP001479933"/>
    </source>
</evidence>
<dbReference type="Pfam" id="PF11239">
    <property type="entry name" value="DUF3040"/>
    <property type="match status" value="1"/>
</dbReference>
<evidence type="ECO:0000256" key="2">
    <source>
        <dbReference type="SAM" id="Phobius"/>
    </source>
</evidence>
<proteinExistence type="predicted"/>
<accession>A0ABZ2TYK5</accession>
<organism evidence="3 4">
    <name type="scientific">Gordonia hydrophobica</name>
    <dbReference type="NCBI Taxonomy" id="40516"/>
    <lineage>
        <taxon>Bacteria</taxon>
        <taxon>Bacillati</taxon>
        <taxon>Actinomycetota</taxon>
        <taxon>Actinomycetes</taxon>
        <taxon>Mycobacteriales</taxon>
        <taxon>Gordoniaceae</taxon>
        <taxon>Gordonia</taxon>
    </lineage>
</organism>
<feature type="region of interest" description="Disordered" evidence="1">
    <location>
        <begin position="92"/>
        <end position="139"/>
    </location>
</feature>
<keyword evidence="4" id="KW-1185">Reference proteome</keyword>
<dbReference type="Proteomes" id="UP001479933">
    <property type="component" value="Chromosome"/>
</dbReference>
<dbReference type="InterPro" id="IPR021401">
    <property type="entry name" value="DUF3040"/>
</dbReference>
<dbReference type="EMBL" id="CP136137">
    <property type="protein sequence ID" value="WYY06495.1"/>
    <property type="molecule type" value="Genomic_DNA"/>
</dbReference>